<feature type="transmembrane region" description="Helical" evidence="1">
    <location>
        <begin position="62"/>
        <end position="85"/>
    </location>
</feature>
<evidence type="ECO:0000313" key="4">
    <source>
        <dbReference type="Proteomes" id="UP000244248"/>
    </source>
</evidence>
<keyword evidence="1" id="KW-0472">Membrane</keyword>
<sequence>MAGSSTCAGIREAKDRSCTGIGCRLHRSTIRRIFVVEFFLMNRMEAKGSNVLRRCKQAGAAVVEFAFVFPILLFLIYGLVVYAYIFVLQESITFVAQQAAASAVSVSPNQTASAQRTQMTTLAQNTVTQSLSWLGAGQLARVSTTVTFCSLTAGTTCPTDGSDAVVVTVRFSMNTPTSLFPVLSFGSGQVPPTPTQLASRATVRI</sequence>
<dbReference type="InterPro" id="IPR012495">
    <property type="entry name" value="TadE-like_dom"/>
</dbReference>
<gene>
    <name evidence="3" type="ORF">CJD38_00935</name>
</gene>
<keyword evidence="1" id="KW-0812">Transmembrane</keyword>
<evidence type="ECO:0000313" key="3">
    <source>
        <dbReference type="EMBL" id="PTU32722.1"/>
    </source>
</evidence>
<dbReference type="Pfam" id="PF07811">
    <property type="entry name" value="TadE"/>
    <property type="match status" value="1"/>
</dbReference>
<comment type="caution">
    <text evidence="3">The sequence shown here is derived from an EMBL/GenBank/DDBJ whole genome shotgun (WGS) entry which is preliminary data.</text>
</comment>
<dbReference type="EMBL" id="QANS01000001">
    <property type="protein sequence ID" value="PTU32722.1"/>
    <property type="molecule type" value="Genomic_DNA"/>
</dbReference>
<keyword evidence="1" id="KW-1133">Transmembrane helix</keyword>
<name>A0A2T5MJH2_9GAMM</name>
<evidence type="ECO:0000259" key="2">
    <source>
        <dbReference type="Pfam" id="PF07811"/>
    </source>
</evidence>
<reference evidence="3 4" key="1">
    <citation type="submission" date="2018-04" db="EMBL/GenBank/DDBJ databases">
        <title>Novel species isolated from glacier.</title>
        <authorList>
            <person name="Liu Q."/>
            <person name="Xin Y.-H."/>
        </authorList>
    </citation>
    <scope>NUCLEOTIDE SEQUENCE [LARGE SCALE GENOMIC DNA]</scope>
    <source>
        <strain evidence="3 4">GT1R17</strain>
    </source>
</reference>
<dbReference type="Proteomes" id="UP000244248">
    <property type="component" value="Unassembled WGS sequence"/>
</dbReference>
<accession>A0A2T5MJH2</accession>
<evidence type="ECO:0000256" key="1">
    <source>
        <dbReference type="SAM" id="Phobius"/>
    </source>
</evidence>
<keyword evidence="4" id="KW-1185">Reference proteome</keyword>
<proteinExistence type="predicted"/>
<dbReference type="AlphaFoldDB" id="A0A2T5MJH2"/>
<feature type="domain" description="TadE-like" evidence="2">
    <location>
        <begin position="59"/>
        <end position="100"/>
    </location>
</feature>
<protein>
    <recommendedName>
        <fullName evidence="2">TadE-like domain-containing protein</fullName>
    </recommendedName>
</protein>
<organism evidence="3 4">
    <name type="scientific">Stenotrophobium rhamnosiphilum</name>
    <dbReference type="NCBI Taxonomy" id="2029166"/>
    <lineage>
        <taxon>Bacteria</taxon>
        <taxon>Pseudomonadati</taxon>
        <taxon>Pseudomonadota</taxon>
        <taxon>Gammaproteobacteria</taxon>
        <taxon>Nevskiales</taxon>
        <taxon>Nevskiaceae</taxon>
        <taxon>Stenotrophobium</taxon>
    </lineage>
</organism>